<protein>
    <submittedName>
        <fullName evidence="3">Uncharacterized protein</fullName>
    </submittedName>
</protein>
<name>A0A2G8RV69_9APHY</name>
<keyword evidence="1" id="KW-0175">Coiled coil</keyword>
<reference evidence="3 4" key="1">
    <citation type="journal article" date="2015" name="Sci. Rep.">
        <title>Chromosome-level genome map provides insights into diverse defense mechanisms in the medicinal fungus Ganoderma sinense.</title>
        <authorList>
            <person name="Zhu Y."/>
            <person name="Xu J."/>
            <person name="Sun C."/>
            <person name="Zhou S."/>
            <person name="Xu H."/>
            <person name="Nelson D.R."/>
            <person name="Qian J."/>
            <person name="Song J."/>
            <person name="Luo H."/>
            <person name="Xiang L."/>
            <person name="Li Y."/>
            <person name="Xu Z."/>
            <person name="Ji A."/>
            <person name="Wang L."/>
            <person name="Lu S."/>
            <person name="Hayward A."/>
            <person name="Sun W."/>
            <person name="Li X."/>
            <person name="Schwartz D.C."/>
            <person name="Wang Y."/>
            <person name="Chen S."/>
        </authorList>
    </citation>
    <scope>NUCLEOTIDE SEQUENCE [LARGE SCALE GENOMIC DNA]</scope>
    <source>
        <strain evidence="3 4">ZZ0214-1</strain>
    </source>
</reference>
<feature type="coiled-coil region" evidence="1">
    <location>
        <begin position="24"/>
        <end position="97"/>
    </location>
</feature>
<proteinExistence type="predicted"/>
<dbReference type="EMBL" id="AYKW01000056">
    <property type="protein sequence ID" value="PIL25401.1"/>
    <property type="molecule type" value="Genomic_DNA"/>
</dbReference>
<feature type="region of interest" description="Disordered" evidence="2">
    <location>
        <begin position="1"/>
        <end position="23"/>
    </location>
</feature>
<dbReference type="OrthoDB" id="2800708at2759"/>
<sequence length="116" mass="13507">MPPRVKNRKDEVQTSAAIPPNAEVTRLQKELQLCNMRLSQMQARLMATLDELDASRNAHQLELKAERRAKERLSEKLDRYLSEVRRADAERDEMREVVSILVEKDFEQWSLAATQS</sequence>
<dbReference type="Proteomes" id="UP000230002">
    <property type="component" value="Unassembled WGS sequence"/>
</dbReference>
<accession>A0A2G8RV69</accession>
<evidence type="ECO:0000256" key="2">
    <source>
        <dbReference type="SAM" id="MobiDB-lite"/>
    </source>
</evidence>
<dbReference type="AlphaFoldDB" id="A0A2G8RV69"/>
<comment type="caution">
    <text evidence="3">The sequence shown here is derived from an EMBL/GenBank/DDBJ whole genome shotgun (WGS) entry which is preliminary data.</text>
</comment>
<gene>
    <name evidence="3" type="ORF">GSI_13291</name>
</gene>
<organism evidence="3 4">
    <name type="scientific">Ganoderma sinense ZZ0214-1</name>
    <dbReference type="NCBI Taxonomy" id="1077348"/>
    <lineage>
        <taxon>Eukaryota</taxon>
        <taxon>Fungi</taxon>
        <taxon>Dikarya</taxon>
        <taxon>Basidiomycota</taxon>
        <taxon>Agaricomycotina</taxon>
        <taxon>Agaricomycetes</taxon>
        <taxon>Polyporales</taxon>
        <taxon>Polyporaceae</taxon>
        <taxon>Ganoderma</taxon>
    </lineage>
</organism>
<evidence type="ECO:0000313" key="3">
    <source>
        <dbReference type="EMBL" id="PIL25401.1"/>
    </source>
</evidence>
<evidence type="ECO:0000313" key="4">
    <source>
        <dbReference type="Proteomes" id="UP000230002"/>
    </source>
</evidence>
<evidence type="ECO:0000256" key="1">
    <source>
        <dbReference type="SAM" id="Coils"/>
    </source>
</evidence>
<keyword evidence="4" id="KW-1185">Reference proteome</keyword>